<keyword evidence="2" id="KW-1185">Reference proteome</keyword>
<proteinExistence type="predicted"/>
<accession>A0ACB9EVM3</accession>
<organism evidence="1 2">
    <name type="scientific">Smallanthus sonchifolius</name>
    <dbReference type="NCBI Taxonomy" id="185202"/>
    <lineage>
        <taxon>Eukaryota</taxon>
        <taxon>Viridiplantae</taxon>
        <taxon>Streptophyta</taxon>
        <taxon>Embryophyta</taxon>
        <taxon>Tracheophyta</taxon>
        <taxon>Spermatophyta</taxon>
        <taxon>Magnoliopsida</taxon>
        <taxon>eudicotyledons</taxon>
        <taxon>Gunneridae</taxon>
        <taxon>Pentapetalae</taxon>
        <taxon>asterids</taxon>
        <taxon>campanulids</taxon>
        <taxon>Asterales</taxon>
        <taxon>Asteraceae</taxon>
        <taxon>Asteroideae</taxon>
        <taxon>Heliantheae alliance</taxon>
        <taxon>Millerieae</taxon>
        <taxon>Smallanthus</taxon>
    </lineage>
</organism>
<comment type="caution">
    <text evidence="1">The sequence shown here is derived from an EMBL/GenBank/DDBJ whole genome shotgun (WGS) entry which is preliminary data.</text>
</comment>
<reference evidence="1 2" key="2">
    <citation type="journal article" date="2022" name="Mol. Ecol. Resour.">
        <title>The genomes of chicory, endive, great burdock and yacon provide insights into Asteraceae paleo-polyploidization history and plant inulin production.</title>
        <authorList>
            <person name="Fan W."/>
            <person name="Wang S."/>
            <person name="Wang H."/>
            <person name="Wang A."/>
            <person name="Jiang F."/>
            <person name="Liu H."/>
            <person name="Zhao H."/>
            <person name="Xu D."/>
            <person name="Zhang Y."/>
        </authorList>
    </citation>
    <scope>NUCLEOTIDE SEQUENCE [LARGE SCALE GENOMIC DNA]</scope>
    <source>
        <strain evidence="2">cv. Yunnan</strain>
        <tissue evidence="1">Leaves</tissue>
    </source>
</reference>
<protein>
    <submittedName>
        <fullName evidence="1">Uncharacterized protein</fullName>
    </submittedName>
</protein>
<gene>
    <name evidence="1" type="ORF">L1987_53182</name>
</gene>
<evidence type="ECO:0000313" key="1">
    <source>
        <dbReference type="EMBL" id="KAI3762741.1"/>
    </source>
</evidence>
<reference evidence="2" key="1">
    <citation type="journal article" date="2022" name="Mol. Ecol. Resour.">
        <title>The genomes of chicory, endive, great burdock and yacon provide insights into Asteraceae palaeo-polyploidization history and plant inulin production.</title>
        <authorList>
            <person name="Fan W."/>
            <person name="Wang S."/>
            <person name="Wang H."/>
            <person name="Wang A."/>
            <person name="Jiang F."/>
            <person name="Liu H."/>
            <person name="Zhao H."/>
            <person name="Xu D."/>
            <person name="Zhang Y."/>
        </authorList>
    </citation>
    <scope>NUCLEOTIDE SEQUENCE [LARGE SCALE GENOMIC DNA]</scope>
    <source>
        <strain evidence="2">cv. Yunnan</strain>
    </source>
</reference>
<dbReference type="EMBL" id="CM042034">
    <property type="protein sequence ID" value="KAI3762741.1"/>
    <property type="molecule type" value="Genomic_DNA"/>
</dbReference>
<dbReference type="Proteomes" id="UP001056120">
    <property type="component" value="Linkage Group LG17"/>
</dbReference>
<evidence type="ECO:0000313" key="2">
    <source>
        <dbReference type="Proteomes" id="UP001056120"/>
    </source>
</evidence>
<sequence>MKIAATIGCSPSHSTRTIDSVRLMLHGSPYWWFWTATMYPSLSLARTRAPPIKAANRGIRFICFGGVYSIEVANKGTRFIRLFLGVGRYKIHMFLGLSQSVCFSHCTEVQDTSVSRSRIWVGPSVSTIEPRS</sequence>
<name>A0ACB9EVM3_9ASTR</name>